<evidence type="ECO:0000256" key="1">
    <source>
        <dbReference type="ARBA" id="ARBA00005854"/>
    </source>
</evidence>
<dbReference type="Proteomes" id="UP000075806">
    <property type="component" value="Unassembled WGS sequence"/>
</dbReference>
<dbReference type="PANTHER" id="PTHR43333:SF1">
    <property type="entry name" value="D-ISOMER SPECIFIC 2-HYDROXYACID DEHYDROGENASE NAD-BINDING DOMAIN-CONTAINING PROTEIN"/>
    <property type="match status" value="1"/>
</dbReference>
<evidence type="ECO:0000313" key="7">
    <source>
        <dbReference type="EMBL" id="KYG26927.1"/>
    </source>
</evidence>
<evidence type="ECO:0000313" key="8">
    <source>
        <dbReference type="Proteomes" id="UP000075806"/>
    </source>
</evidence>
<dbReference type="CDD" id="cd05300">
    <property type="entry name" value="2-Hacid_dh_1"/>
    <property type="match status" value="1"/>
</dbReference>
<keyword evidence="8" id="KW-1185">Reference proteome</keyword>
<comment type="caution">
    <text evidence="7">The sequence shown here is derived from an EMBL/GenBank/DDBJ whole genome shotgun (WGS) entry which is preliminary data.</text>
</comment>
<keyword evidence="3" id="KW-0520">NAD</keyword>
<dbReference type="InterPro" id="IPR006139">
    <property type="entry name" value="D-isomer_2_OHA_DH_cat_dom"/>
</dbReference>
<dbReference type="GO" id="GO:0051287">
    <property type="term" value="F:NAD binding"/>
    <property type="evidence" value="ECO:0007669"/>
    <property type="project" value="InterPro"/>
</dbReference>
<dbReference type="Pfam" id="PF00389">
    <property type="entry name" value="2-Hacid_dh"/>
    <property type="match status" value="1"/>
</dbReference>
<evidence type="ECO:0000259" key="6">
    <source>
        <dbReference type="Pfam" id="PF02826"/>
    </source>
</evidence>
<protein>
    <submittedName>
        <fullName evidence="7">3-phosphoglycerate dehydrogenase</fullName>
    </submittedName>
</protein>
<gene>
    <name evidence="7" type="ORF">AZF04_11325</name>
</gene>
<comment type="similarity">
    <text evidence="1 4">Belongs to the D-isomer specific 2-hydroxyacid dehydrogenase family.</text>
</comment>
<feature type="domain" description="D-isomer specific 2-hydroxyacid dehydrogenase NAD-binding" evidence="6">
    <location>
        <begin position="106"/>
        <end position="278"/>
    </location>
</feature>
<evidence type="ECO:0000259" key="5">
    <source>
        <dbReference type="Pfam" id="PF00389"/>
    </source>
</evidence>
<evidence type="ECO:0000256" key="2">
    <source>
        <dbReference type="ARBA" id="ARBA00023002"/>
    </source>
</evidence>
<evidence type="ECO:0000256" key="4">
    <source>
        <dbReference type="RuleBase" id="RU003719"/>
    </source>
</evidence>
<dbReference type="FunFam" id="3.40.50.720:FF:000363">
    <property type="entry name" value="D-isomer specific 2-hydroxyacid dehydrogenase"/>
    <property type="match status" value="1"/>
</dbReference>
<dbReference type="STRING" id="519424.AZF04_11325"/>
<dbReference type="Pfam" id="PF02826">
    <property type="entry name" value="2-Hacid_dh_C"/>
    <property type="match status" value="1"/>
</dbReference>
<dbReference type="PANTHER" id="PTHR43333">
    <property type="entry name" value="2-HACID_DH_C DOMAIN-CONTAINING PROTEIN"/>
    <property type="match status" value="1"/>
</dbReference>
<dbReference type="InterPro" id="IPR036291">
    <property type="entry name" value="NAD(P)-bd_dom_sf"/>
</dbReference>
<dbReference type="Gene3D" id="3.40.50.720">
    <property type="entry name" value="NAD(P)-binding Rossmann-like Domain"/>
    <property type="match status" value="2"/>
</dbReference>
<sequence>MKIISSAKLKDELKKELMKEFEGIQFLFFDSIEEAYTELKSAEVLITYGEDLEESHIKSAKSLKWIMVISAGLEKMPFKAIEDQGILVTNCRGIHAKPMAEYTIHSILQTARKTKTLITNESNHVWDRSVPMMEISQKTLLILGVGAIGQEIARLAKAFEMTVYGFNSTGQSVHNVDLTVKEDGLDEVLSKADFVINVLPATSKTLNFMNKERFMQMKDSSVFINIGRGQTVDEEALMKALNENLISHAVLDVFKEEPLPMEHPLWAMEKVTITPHLSGISSFYQPRAIQIFKQNMIKYLNKEPHENYINRIQLSKGY</sequence>
<keyword evidence="2 4" id="KW-0560">Oxidoreductase</keyword>
<name>A0A161QEG9_9BACI</name>
<proteinExistence type="inferred from homology"/>
<dbReference type="RefSeq" id="WP_061949891.1">
    <property type="nucleotide sequence ID" value="NZ_LTAO01000037.1"/>
</dbReference>
<dbReference type="GO" id="GO:0016616">
    <property type="term" value="F:oxidoreductase activity, acting on the CH-OH group of donors, NAD or NADP as acceptor"/>
    <property type="evidence" value="ECO:0007669"/>
    <property type="project" value="InterPro"/>
</dbReference>
<feature type="domain" description="D-isomer specific 2-hydroxyacid dehydrogenase catalytic" evidence="5">
    <location>
        <begin position="15"/>
        <end position="310"/>
    </location>
</feature>
<dbReference type="SUPFAM" id="SSF52283">
    <property type="entry name" value="Formate/glycerate dehydrogenase catalytic domain-like"/>
    <property type="match status" value="1"/>
</dbReference>
<accession>A0A161QEG9</accession>
<dbReference type="OrthoDB" id="9805416at2"/>
<dbReference type="EMBL" id="LTAO01000037">
    <property type="protein sequence ID" value="KYG26927.1"/>
    <property type="molecule type" value="Genomic_DNA"/>
</dbReference>
<dbReference type="SUPFAM" id="SSF51735">
    <property type="entry name" value="NAD(P)-binding Rossmann-fold domains"/>
    <property type="match status" value="1"/>
</dbReference>
<reference evidence="7" key="1">
    <citation type="submission" date="2016-02" db="EMBL/GenBank/DDBJ databases">
        <title>Genome sequence of Bacillus trypoxylicola KCTC 13244(T).</title>
        <authorList>
            <person name="Jeong H."/>
            <person name="Park S.-H."/>
            <person name="Choi S.-K."/>
        </authorList>
    </citation>
    <scope>NUCLEOTIDE SEQUENCE [LARGE SCALE GENOMIC DNA]</scope>
    <source>
        <strain evidence="7">KCTC 13244</strain>
    </source>
</reference>
<organism evidence="7 8">
    <name type="scientific">Alkalihalobacillus trypoxylicola</name>
    <dbReference type="NCBI Taxonomy" id="519424"/>
    <lineage>
        <taxon>Bacteria</taxon>
        <taxon>Bacillati</taxon>
        <taxon>Bacillota</taxon>
        <taxon>Bacilli</taxon>
        <taxon>Bacillales</taxon>
        <taxon>Bacillaceae</taxon>
        <taxon>Alkalihalobacillus</taxon>
    </lineage>
</organism>
<evidence type="ECO:0000256" key="3">
    <source>
        <dbReference type="ARBA" id="ARBA00023027"/>
    </source>
</evidence>
<dbReference type="AlphaFoldDB" id="A0A161QEG9"/>
<dbReference type="InterPro" id="IPR006140">
    <property type="entry name" value="D-isomer_DH_NAD-bd"/>
</dbReference>